<organism evidence="2 3">
    <name type="scientific">Halostagnicola larsenii XH-48</name>
    <dbReference type="NCBI Taxonomy" id="797299"/>
    <lineage>
        <taxon>Archaea</taxon>
        <taxon>Methanobacteriati</taxon>
        <taxon>Methanobacteriota</taxon>
        <taxon>Stenosarchaea group</taxon>
        <taxon>Halobacteria</taxon>
        <taxon>Halobacteriales</taxon>
        <taxon>Natrialbaceae</taxon>
        <taxon>Halostagnicola</taxon>
    </lineage>
</organism>
<dbReference type="EMBL" id="CP007055">
    <property type="protein sequence ID" value="AHG00433.1"/>
    <property type="molecule type" value="Genomic_DNA"/>
</dbReference>
<proteinExistence type="predicted"/>
<dbReference type="GeneID" id="25146321"/>
<dbReference type="KEGG" id="hlr:HALLA_18150"/>
<dbReference type="eggNOG" id="arCOG09253">
    <property type="taxonomic scope" value="Archaea"/>
</dbReference>
<sequence>MSESERDADRTNAADSSDDRSSAEHASDDWANETDLDPEESPFPQCPRCGRPVTRVTSTGPTDHTASPCGCRVSPNLLE</sequence>
<reference evidence="2 3" key="1">
    <citation type="submission" date="2014-01" db="EMBL/GenBank/DDBJ databases">
        <authorList>
            <consortium name="DOE Joint Genome Institute"/>
            <person name="Anderson I."/>
            <person name="Huntemann M."/>
            <person name="Han J."/>
            <person name="Chen A."/>
            <person name="Kyrpides N."/>
            <person name="Mavromatis K."/>
            <person name="Markowitz V."/>
            <person name="Palaniappan K."/>
            <person name="Ivanova N."/>
            <person name="Schaumberg A."/>
            <person name="Pati A."/>
            <person name="Liolios K."/>
            <person name="Nordberg H.P."/>
            <person name="Cantor M.N."/>
            <person name="Hua S.X."/>
            <person name="Woyke T."/>
        </authorList>
    </citation>
    <scope>NUCLEOTIDE SEQUENCE [LARGE SCALE GENOMIC DNA]</scope>
    <source>
        <strain evidence="2 3">XH-48</strain>
    </source>
</reference>
<dbReference type="Proteomes" id="UP000019024">
    <property type="component" value="Chromosome"/>
</dbReference>
<dbReference type="HOGENOM" id="CLU_2597579_0_0_2"/>
<feature type="compositionally biased region" description="Polar residues" evidence="1">
    <location>
        <begin position="55"/>
        <end position="65"/>
    </location>
</feature>
<feature type="compositionally biased region" description="Basic and acidic residues" evidence="1">
    <location>
        <begin position="1"/>
        <end position="28"/>
    </location>
</feature>
<dbReference type="RefSeq" id="WP_049953678.1">
    <property type="nucleotide sequence ID" value="NZ_CP007055.1"/>
</dbReference>
<protein>
    <recommendedName>
        <fullName evidence="4">Small CPxCG-related zinc finger protein</fullName>
    </recommendedName>
</protein>
<keyword evidence="3" id="KW-1185">Reference proteome</keyword>
<evidence type="ECO:0008006" key="4">
    <source>
        <dbReference type="Google" id="ProtNLM"/>
    </source>
</evidence>
<accession>W0JTU0</accession>
<evidence type="ECO:0000313" key="2">
    <source>
        <dbReference type="EMBL" id="AHG00433.1"/>
    </source>
</evidence>
<gene>
    <name evidence="2" type="ORF">HALLA_18150</name>
</gene>
<evidence type="ECO:0000313" key="3">
    <source>
        <dbReference type="Proteomes" id="UP000019024"/>
    </source>
</evidence>
<dbReference type="AlphaFoldDB" id="W0JTU0"/>
<feature type="compositionally biased region" description="Acidic residues" evidence="1">
    <location>
        <begin position="30"/>
        <end position="40"/>
    </location>
</feature>
<feature type="region of interest" description="Disordered" evidence="1">
    <location>
        <begin position="1"/>
        <end position="79"/>
    </location>
</feature>
<name>W0JTU0_9EURY</name>
<dbReference type="OrthoDB" id="193769at2157"/>
<evidence type="ECO:0000256" key="1">
    <source>
        <dbReference type="SAM" id="MobiDB-lite"/>
    </source>
</evidence>